<accession>A0AAD6S4U1</accession>
<comment type="caution">
    <text evidence="2">The sequence shown here is derived from an EMBL/GenBank/DDBJ whole genome shotgun (WGS) entry which is preliminary data.</text>
</comment>
<sequence>MPPTFTSLLLLLESDIVLVNAPPGHTTISVPGSLLPSTSNLYTGGAARTLLTLCLLQLPLVSPFLSVWDWRCVYAHPLLAYTMVPHSVACAERSALIRDRGEGAAHTSPPSHFVWSPYAVGPTALIIFCSRVRA</sequence>
<reference evidence="2" key="1">
    <citation type="submission" date="2023-03" db="EMBL/GenBank/DDBJ databases">
        <title>Massive genome expansion in bonnet fungi (Mycena s.s.) driven by repeated elements and novel gene families across ecological guilds.</title>
        <authorList>
            <consortium name="Lawrence Berkeley National Laboratory"/>
            <person name="Harder C.B."/>
            <person name="Miyauchi S."/>
            <person name="Viragh M."/>
            <person name="Kuo A."/>
            <person name="Thoen E."/>
            <person name="Andreopoulos B."/>
            <person name="Lu D."/>
            <person name="Skrede I."/>
            <person name="Drula E."/>
            <person name="Henrissat B."/>
            <person name="Morin E."/>
            <person name="Kohler A."/>
            <person name="Barry K."/>
            <person name="LaButti K."/>
            <person name="Morin E."/>
            <person name="Salamov A."/>
            <person name="Lipzen A."/>
            <person name="Mereny Z."/>
            <person name="Hegedus B."/>
            <person name="Baldrian P."/>
            <person name="Stursova M."/>
            <person name="Weitz H."/>
            <person name="Taylor A."/>
            <person name="Grigoriev I.V."/>
            <person name="Nagy L.G."/>
            <person name="Martin F."/>
            <person name="Kauserud H."/>
        </authorList>
    </citation>
    <scope>NUCLEOTIDE SEQUENCE</scope>
    <source>
        <strain evidence="2">CBHHK200</strain>
    </source>
</reference>
<dbReference type="Proteomes" id="UP001218188">
    <property type="component" value="Unassembled WGS sequence"/>
</dbReference>
<keyword evidence="1" id="KW-0732">Signal</keyword>
<evidence type="ECO:0000313" key="3">
    <source>
        <dbReference type="Proteomes" id="UP001218188"/>
    </source>
</evidence>
<protein>
    <submittedName>
        <fullName evidence="2">Uncharacterized protein</fullName>
    </submittedName>
</protein>
<gene>
    <name evidence="2" type="ORF">C8F04DRAFT_1142641</name>
</gene>
<organism evidence="2 3">
    <name type="scientific">Mycena alexandri</name>
    <dbReference type="NCBI Taxonomy" id="1745969"/>
    <lineage>
        <taxon>Eukaryota</taxon>
        <taxon>Fungi</taxon>
        <taxon>Dikarya</taxon>
        <taxon>Basidiomycota</taxon>
        <taxon>Agaricomycotina</taxon>
        <taxon>Agaricomycetes</taxon>
        <taxon>Agaricomycetidae</taxon>
        <taxon>Agaricales</taxon>
        <taxon>Marasmiineae</taxon>
        <taxon>Mycenaceae</taxon>
        <taxon>Mycena</taxon>
    </lineage>
</organism>
<evidence type="ECO:0000313" key="2">
    <source>
        <dbReference type="EMBL" id="KAJ7020864.1"/>
    </source>
</evidence>
<evidence type="ECO:0000256" key="1">
    <source>
        <dbReference type="SAM" id="SignalP"/>
    </source>
</evidence>
<name>A0AAD6S4U1_9AGAR</name>
<dbReference type="AlphaFoldDB" id="A0AAD6S4U1"/>
<dbReference type="EMBL" id="JARJCM010000249">
    <property type="protein sequence ID" value="KAJ7020864.1"/>
    <property type="molecule type" value="Genomic_DNA"/>
</dbReference>
<feature type="signal peptide" evidence="1">
    <location>
        <begin position="1"/>
        <end position="21"/>
    </location>
</feature>
<feature type="chain" id="PRO_5041960312" evidence="1">
    <location>
        <begin position="22"/>
        <end position="134"/>
    </location>
</feature>
<proteinExistence type="predicted"/>
<keyword evidence="3" id="KW-1185">Reference proteome</keyword>